<dbReference type="FunFam" id="3.40.50.150:FF:000033">
    <property type="entry name" value="Histone-lysine N-methyltransferase, H3 lysine-79 specific"/>
    <property type="match status" value="1"/>
</dbReference>
<dbReference type="SUPFAM" id="SSF53335">
    <property type="entry name" value="S-adenosyl-L-methionine-dependent methyltransferases"/>
    <property type="match status" value="1"/>
</dbReference>
<dbReference type="Proteomes" id="UP000225706">
    <property type="component" value="Unassembled WGS sequence"/>
</dbReference>
<feature type="compositionally biased region" description="Low complexity" evidence="13">
    <location>
        <begin position="1139"/>
        <end position="1152"/>
    </location>
</feature>
<feature type="compositionally biased region" description="Low complexity" evidence="13">
    <location>
        <begin position="1477"/>
        <end position="1493"/>
    </location>
</feature>
<accession>A0A2B4SIH9</accession>
<evidence type="ECO:0000256" key="13">
    <source>
        <dbReference type="SAM" id="MobiDB-lite"/>
    </source>
</evidence>
<feature type="compositionally biased region" description="Polar residues" evidence="13">
    <location>
        <begin position="1351"/>
        <end position="1361"/>
    </location>
</feature>
<evidence type="ECO:0000256" key="2">
    <source>
        <dbReference type="ARBA" id="ARBA00012190"/>
    </source>
</evidence>
<evidence type="ECO:0000259" key="14">
    <source>
        <dbReference type="PROSITE" id="PS51569"/>
    </source>
</evidence>
<feature type="region of interest" description="Disordered" evidence="13">
    <location>
        <begin position="844"/>
        <end position="877"/>
    </location>
</feature>
<dbReference type="EC" id="2.1.1.360" evidence="2 11"/>
<organism evidence="15 16">
    <name type="scientific">Stylophora pistillata</name>
    <name type="common">Smooth cauliflower coral</name>
    <dbReference type="NCBI Taxonomy" id="50429"/>
    <lineage>
        <taxon>Eukaryota</taxon>
        <taxon>Metazoa</taxon>
        <taxon>Cnidaria</taxon>
        <taxon>Anthozoa</taxon>
        <taxon>Hexacorallia</taxon>
        <taxon>Scleractinia</taxon>
        <taxon>Astrocoeniina</taxon>
        <taxon>Pocilloporidae</taxon>
        <taxon>Stylophora</taxon>
    </lineage>
</organism>
<feature type="compositionally biased region" description="Polar residues" evidence="13">
    <location>
        <begin position="1247"/>
        <end position="1268"/>
    </location>
</feature>
<dbReference type="GO" id="GO:0140956">
    <property type="term" value="F:histone H3K79 trimethyltransferase activity"/>
    <property type="evidence" value="ECO:0007669"/>
    <property type="project" value="UniProtKB-EC"/>
</dbReference>
<comment type="subcellular location">
    <subcellularLocation>
        <location evidence="1 11">Nucleus</location>
    </subcellularLocation>
</comment>
<dbReference type="GO" id="GO:0032259">
    <property type="term" value="P:methylation"/>
    <property type="evidence" value="ECO:0007669"/>
    <property type="project" value="UniProtKB-KW"/>
</dbReference>
<feature type="region of interest" description="Disordered" evidence="13">
    <location>
        <begin position="1545"/>
        <end position="1706"/>
    </location>
</feature>
<keyword evidence="16" id="KW-1185">Reference proteome</keyword>
<feature type="compositionally biased region" description="Low complexity" evidence="13">
    <location>
        <begin position="1091"/>
        <end position="1107"/>
    </location>
</feature>
<evidence type="ECO:0000313" key="16">
    <source>
        <dbReference type="Proteomes" id="UP000225706"/>
    </source>
</evidence>
<feature type="region of interest" description="Disordered" evidence="13">
    <location>
        <begin position="1377"/>
        <end position="1493"/>
    </location>
</feature>
<dbReference type="PANTHER" id="PTHR21451:SF0">
    <property type="entry name" value="HISTONE-LYSINE N-METHYLTRANSFERASE, H3 LYSINE-79 SPECIFIC"/>
    <property type="match status" value="1"/>
</dbReference>
<evidence type="ECO:0000256" key="11">
    <source>
        <dbReference type="RuleBase" id="RU271113"/>
    </source>
</evidence>
<name>A0A2B4SIH9_STYPI</name>
<feature type="coiled-coil region" evidence="12">
    <location>
        <begin position="565"/>
        <end position="599"/>
    </location>
</feature>
<evidence type="ECO:0000256" key="4">
    <source>
        <dbReference type="ARBA" id="ARBA00022603"/>
    </source>
</evidence>
<feature type="compositionally biased region" description="Basic residues" evidence="13">
    <location>
        <begin position="388"/>
        <end position="400"/>
    </location>
</feature>
<keyword evidence="8 11" id="KW-0539">Nucleus</keyword>
<dbReference type="EMBL" id="LSMT01000075">
    <property type="protein sequence ID" value="PFX28893.1"/>
    <property type="molecule type" value="Genomic_DNA"/>
</dbReference>
<dbReference type="Gene3D" id="1.10.260.60">
    <property type="match status" value="1"/>
</dbReference>
<dbReference type="FunFam" id="1.10.260.60:FF:000001">
    <property type="entry name" value="Histone-lysine N-methyltransferase, H3 lysine-79 specific"/>
    <property type="match status" value="1"/>
</dbReference>
<evidence type="ECO:0000313" key="15">
    <source>
        <dbReference type="EMBL" id="PFX28893.1"/>
    </source>
</evidence>
<dbReference type="CDD" id="cd20902">
    <property type="entry name" value="CC_DOT1L"/>
    <property type="match status" value="1"/>
</dbReference>
<reference evidence="16" key="1">
    <citation type="journal article" date="2017" name="bioRxiv">
        <title>Comparative analysis of the genomes of Stylophora pistillata and Acropora digitifera provides evidence for extensive differences between species of corals.</title>
        <authorList>
            <person name="Voolstra C.R."/>
            <person name="Li Y."/>
            <person name="Liew Y.J."/>
            <person name="Baumgarten S."/>
            <person name="Zoccola D."/>
            <person name="Flot J.-F."/>
            <person name="Tambutte S."/>
            <person name="Allemand D."/>
            <person name="Aranda M."/>
        </authorList>
    </citation>
    <scope>NUCLEOTIDE SEQUENCE [LARGE SCALE GENOMIC DNA]</scope>
</reference>
<proteinExistence type="inferred from homology"/>
<feature type="region of interest" description="Disordered" evidence="13">
    <location>
        <begin position="1076"/>
        <end position="1364"/>
    </location>
</feature>
<comment type="similarity">
    <text evidence="11">Belongs to the class I-like SAM-binding methyltransferase superfamily. DOT1 family.</text>
</comment>
<feature type="compositionally biased region" description="Polar residues" evidence="13">
    <location>
        <begin position="1633"/>
        <end position="1677"/>
    </location>
</feature>
<feature type="region of interest" description="Disordered" evidence="13">
    <location>
        <begin position="1813"/>
        <end position="1833"/>
    </location>
</feature>
<gene>
    <name evidence="15" type="primary">DOT1L</name>
    <name evidence="15" type="ORF">AWC38_SpisGene6385</name>
</gene>
<comment type="function">
    <text evidence="11">Histone methyltransferase that specifically trimethylates histone H3 to form H3K79me3. This methylation is required for telomere silencing and for the pachytene checkpoint during the meiotic cell cycle by allowing the recruitment of RAD9 to double strand breaks. Nucleosomes are preferred as substrate compared to free histone.</text>
</comment>
<keyword evidence="5 11" id="KW-0808">Transferase</keyword>
<feature type="region of interest" description="Disordered" evidence="13">
    <location>
        <begin position="1027"/>
        <end position="1056"/>
    </location>
</feature>
<sequence length="1833" mass="199215">MYLNDMAPDLKLHSPAGAEPIVYSWPLQKSDGRDEAAEIVETIRWVCADFPDLKLAVENYVLREFDSTSYESMSKLCERYNRAIDGILQLWKGCAPPSCINVPPSQELLRHIIQQVYSHSVRDPDKLNAYEPFSPEVYGETSFELVAQMIKEVPMSPNDLFIDLGSGVGQVVLQVAASGNIKECYGIEKADIPARYAVEMDREFRKWMQWFGKTYKPYKLVKGDFLEEKMKEKIQSAGIVFVNNFAFGPDVDHKLKERFASMREGAKIISSKAFCSLNFRTTSRNLSDIGTILRVSELKPNGRAVSWTGKPVSYFVHVIDRTLLEQYFADLKRRKEGRDYSDASSLSDSMASTPNFEELDDVLFGVSTRHQWNQLITQIEATNEANKSRSRNSRKSHSKKSVLQERNGIMNSTWQDQEQKDGNRGHQPTFAQKVRKKYQRQQNKKAQKLKKRIKNNKGKGKQKSKPKKNNSMTKVKLKQMSKASEKRQRDNLAVTALENATVAALQNLQRRRGQKQGMRISSASPPPVSNNFCIEQFLPALEQLMTVTRYQFLHFMCHMNSSEYKENLKRQIEEQKARKKELMGKVSLAEKHVEILQKEALGNLRLRMDEIGLTAKTPRELLMKAGELLGEHKKMKDKVKRLEKEVKHLEKHKNYHSPGDKNSTRDGKLTNGDLDMVQKPGEMQAKEKQSLMTHLYEELKKKKALVEKVNKLQREVEQLDSKKKVWETASVSSSKTVHTQVKVGTYAKPVTQAVKPITSPFSSNSSAHLNNSRISVGSPARSIISSSSVASKATVSMPVPSRTFPTSQAPHCSTQPQIVSAYHPCLLQPVGVPVQMVSFVDKDGRLIPTTPNSKRTTQKGSNAKKKSKVTSPRKPELNVRLPSSAALLNHQVVKTVVSPSTPTASLKQSPTVSRPVQPLVTSPVTSVNKSGLSRGAILSPVSLVTSPVTPTPVRQATPITSLPASGSGVPAMVSFAQNSLSFVSPLSPLSVASSRLPTSTATPLRSLSASTQKYLNTFATQVAATSTTSLPNPSQVNPPVSTSQSPIVGRSFPNTDLSTDHSAGIKLLCDLLNDTLPEQPPPVATPSAMRSQGTPSSHTSISSTPDTPRVDERSPVNTSPPTPSRTASNSPRTPPVGNVLVSSFRSGVLSSSEQASSAQRTPTRGATPTTSKKRTSPFTIDSIVSSCQESQTGIKGRSPSEAEVKTNRSSPKSRNKSPSTNFSIAHITRDMNLPNPTSKSRVPFVTSPGTYSLPPSVSSTDGNQSQRRQSPPLSLLEQSSRVESTGVISSNTTQRDLAPVPVITGPRNVRNDGKSTELPSKGQKTPSSTTPESIAISDDVSRGALMAGAHTGSTTNATKGGSVNPKGTVLLTGFKEPCRGSATSKGESVSDEVSSSVSSSVGPGQERESSSTQNQDTAIIPDIPLDMIPLPSGKRPSPKKETSSTSLSSRKRSSPVPQVPKSVSPDTEVSSLMAHESLPQSPSISSSVSKAGSAVLDGQAPVLVDSNPCSARSPIPVVPSLMMQSPLGVSLPSFGSVFSLAKEGEATRATEVTDKNSPQVSQKPDQSVDQPSEPPKKKRKRKEKKGQNKAKGALSLLVQYDSDSTSSCGTHTESDDNSAHSSSPVSGTPSPVNAETSTESSRNQSSRALSEPSQEISANNVSQINGPTSKSNDVSATNKKRPSNGKSPVERKKPKGGNPRSEVRPPLVNLHDTVSSMQQLKSVPSNPQLPPTPSHYQAYESQYSPQGIPGYALPGFSIPPGPLNFPTGHSQYPVTIPQYFPGEAHRVGPGYSTAPGGLFPQWRTSYAPMQCQNPLPPSFNHPSNANNGSNVYR</sequence>
<comment type="catalytic activity">
    <reaction evidence="10 11">
        <text>L-lysyl(79)-[histone H3] + 3 S-adenosyl-L-methionine = N(6),N(6),N(6)-trimethyl-L-lysyl(79)-[histone H3] + 3 S-adenosyl-L-homocysteine + 3 H(+)</text>
        <dbReference type="Rhea" id="RHEA:60328"/>
        <dbReference type="Rhea" id="RHEA-COMP:15549"/>
        <dbReference type="Rhea" id="RHEA-COMP:15552"/>
        <dbReference type="ChEBI" id="CHEBI:15378"/>
        <dbReference type="ChEBI" id="CHEBI:29969"/>
        <dbReference type="ChEBI" id="CHEBI:57856"/>
        <dbReference type="ChEBI" id="CHEBI:59789"/>
        <dbReference type="ChEBI" id="CHEBI:61961"/>
        <dbReference type="EC" id="2.1.1.360"/>
    </reaction>
</comment>
<feature type="compositionally biased region" description="Polar residues" evidence="13">
    <location>
        <begin position="1281"/>
        <end position="1295"/>
    </location>
</feature>
<feature type="compositionally biased region" description="Polar residues" evidence="13">
    <location>
        <begin position="1555"/>
        <end position="1570"/>
    </location>
</feature>
<feature type="compositionally biased region" description="Basic and acidic residues" evidence="13">
    <location>
        <begin position="658"/>
        <end position="668"/>
    </location>
</feature>
<evidence type="ECO:0000256" key="8">
    <source>
        <dbReference type="ARBA" id="ARBA00023242"/>
    </source>
</evidence>
<dbReference type="OrthoDB" id="443402at2759"/>
<feature type="compositionally biased region" description="Basic and acidic residues" evidence="13">
    <location>
        <begin position="1545"/>
        <end position="1554"/>
    </location>
</feature>
<feature type="compositionally biased region" description="Polar residues" evidence="13">
    <location>
        <begin position="1717"/>
        <end position="1726"/>
    </location>
</feature>
<dbReference type="Gene3D" id="3.40.50.150">
    <property type="entry name" value="Vaccinia Virus protein VP39"/>
    <property type="match status" value="1"/>
</dbReference>
<evidence type="ECO:0000256" key="7">
    <source>
        <dbReference type="ARBA" id="ARBA00022853"/>
    </source>
</evidence>
<feature type="compositionally biased region" description="Low complexity" evidence="13">
    <location>
        <begin position="1391"/>
        <end position="1401"/>
    </location>
</feature>
<dbReference type="GO" id="GO:0000077">
    <property type="term" value="P:DNA damage checkpoint signaling"/>
    <property type="evidence" value="ECO:0007669"/>
    <property type="project" value="TreeGrafter"/>
</dbReference>
<dbReference type="PROSITE" id="PS51569">
    <property type="entry name" value="DOT1"/>
    <property type="match status" value="1"/>
</dbReference>
<dbReference type="GO" id="GO:0005634">
    <property type="term" value="C:nucleus"/>
    <property type="evidence" value="ECO:0007669"/>
    <property type="project" value="UniProtKB-SubCell"/>
</dbReference>
<feature type="compositionally biased region" description="Low complexity" evidence="13">
    <location>
        <begin position="1269"/>
        <end position="1279"/>
    </location>
</feature>
<dbReference type="Pfam" id="PF08123">
    <property type="entry name" value="DOT1"/>
    <property type="match status" value="1"/>
</dbReference>
<dbReference type="CDD" id="cd02440">
    <property type="entry name" value="AdoMet_MTases"/>
    <property type="match status" value="1"/>
</dbReference>
<feature type="compositionally biased region" description="Polar residues" evidence="13">
    <location>
        <begin position="1820"/>
        <end position="1833"/>
    </location>
</feature>
<keyword evidence="12" id="KW-0175">Coiled coil</keyword>
<evidence type="ECO:0000256" key="5">
    <source>
        <dbReference type="ARBA" id="ARBA00022679"/>
    </source>
</evidence>
<evidence type="ECO:0000256" key="12">
    <source>
        <dbReference type="SAM" id="Coils"/>
    </source>
</evidence>
<dbReference type="InterPro" id="IPR025789">
    <property type="entry name" value="DOT1_dom"/>
</dbReference>
<feature type="region of interest" description="Disordered" evidence="13">
    <location>
        <begin position="383"/>
        <end position="489"/>
    </location>
</feature>
<comment type="miscellaneous">
    <text evidence="11">In contrast to other lysine histone methyltransferases, it does not contain a SET domain, suggesting the existence of another mechanism for methylation of lysine residues of histones.</text>
</comment>
<feature type="compositionally biased region" description="Low complexity" evidence="13">
    <location>
        <begin position="1419"/>
        <end position="1435"/>
    </location>
</feature>
<feature type="compositionally biased region" description="Polar residues" evidence="13">
    <location>
        <begin position="1601"/>
        <end position="1611"/>
    </location>
</feature>
<feature type="compositionally biased region" description="Polar residues" evidence="13">
    <location>
        <begin position="1153"/>
        <end position="1193"/>
    </location>
</feature>
<evidence type="ECO:0000256" key="10">
    <source>
        <dbReference type="ARBA" id="ARBA00047770"/>
    </source>
</evidence>
<feature type="region of interest" description="Disordered" evidence="13">
    <location>
        <begin position="1717"/>
        <end position="1736"/>
    </location>
</feature>
<evidence type="ECO:0000256" key="3">
    <source>
        <dbReference type="ARBA" id="ARBA00020987"/>
    </source>
</evidence>
<dbReference type="STRING" id="50429.A0A2B4SIH9"/>
<dbReference type="InterPro" id="IPR030445">
    <property type="entry name" value="H3-K79_meTrfase"/>
</dbReference>
<feature type="compositionally biased region" description="Low complexity" evidence="13">
    <location>
        <begin position="1207"/>
        <end position="1221"/>
    </location>
</feature>
<feature type="compositionally biased region" description="Low complexity" evidence="13">
    <location>
        <begin position="1443"/>
        <end position="1465"/>
    </location>
</feature>
<feature type="domain" description="DOT1" evidence="14">
    <location>
        <begin position="19"/>
        <end position="332"/>
    </location>
</feature>
<dbReference type="PANTHER" id="PTHR21451">
    <property type="entry name" value="HISTONE H3 METHYLTRANSFERASE"/>
    <property type="match status" value="1"/>
</dbReference>
<feature type="compositionally biased region" description="Basic residues" evidence="13">
    <location>
        <begin position="1576"/>
        <end position="1588"/>
    </location>
</feature>
<protein>
    <recommendedName>
        <fullName evidence="3 11">Histone-lysine N-methyltransferase, H3 lysine-79 specific</fullName>
        <ecNumber evidence="2 11">2.1.1.360</ecNumber>
    </recommendedName>
    <alternativeName>
        <fullName evidence="9 11">Histone H3-K79 methyltransferase</fullName>
    </alternativeName>
</protein>
<feature type="region of interest" description="Disordered" evidence="13">
    <location>
        <begin position="649"/>
        <end position="670"/>
    </location>
</feature>
<dbReference type="InterPro" id="IPR029063">
    <property type="entry name" value="SAM-dependent_MTases_sf"/>
</dbReference>
<keyword evidence="6 11" id="KW-0949">S-adenosyl-L-methionine</keyword>
<feature type="coiled-coil region" evidence="12">
    <location>
        <begin position="695"/>
        <end position="729"/>
    </location>
</feature>
<keyword evidence="4 11" id="KW-0489">Methyltransferase</keyword>
<feature type="compositionally biased region" description="Polar residues" evidence="13">
    <location>
        <begin position="1322"/>
        <end position="1332"/>
    </location>
</feature>
<feature type="compositionally biased region" description="Polar residues" evidence="13">
    <location>
        <begin position="849"/>
        <end position="861"/>
    </location>
</feature>
<keyword evidence="7 11" id="KW-0156">Chromatin regulator</keyword>
<feature type="compositionally biased region" description="Basic residues" evidence="13">
    <location>
        <begin position="433"/>
        <end position="468"/>
    </location>
</feature>
<evidence type="ECO:0000256" key="6">
    <source>
        <dbReference type="ARBA" id="ARBA00022691"/>
    </source>
</evidence>
<evidence type="ECO:0000256" key="9">
    <source>
        <dbReference type="ARBA" id="ARBA00029821"/>
    </source>
</evidence>
<dbReference type="GO" id="GO:0006281">
    <property type="term" value="P:DNA repair"/>
    <property type="evidence" value="ECO:0007669"/>
    <property type="project" value="TreeGrafter"/>
</dbReference>
<feature type="compositionally biased region" description="Low complexity" evidence="13">
    <location>
        <begin position="1619"/>
        <end position="1631"/>
    </location>
</feature>
<comment type="caution">
    <text evidence="15">The sequence shown here is derived from an EMBL/GenBank/DDBJ whole genome shotgun (WGS) entry which is preliminary data.</text>
</comment>
<evidence type="ECO:0000256" key="1">
    <source>
        <dbReference type="ARBA" id="ARBA00004123"/>
    </source>
</evidence>